<reference evidence="3 4" key="1">
    <citation type="journal article" date="2017" name="BMC Genomics">
        <title>Chromosome level assembly and secondary metabolite potential of the parasitic fungus Cordyceps militaris.</title>
        <authorList>
            <person name="Kramer G.J."/>
            <person name="Nodwell J.R."/>
        </authorList>
    </citation>
    <scope>NUCLEOTIDE SEQUENCE [LARGE SCALE GENOMIC DNA]</scope>
    <source>
        <strain evidence="3 4">ATCC 34164</strain>
    </source>
</reference>
<evidence type="ECO:0000259" key="2">
    <source>
        <dbReference type="Pfam" id="PF17866"/>
    </source>
</evidence>
<dbReference type="AlphaFoldDB" id="A0A2H4SKV5"/>
<name>A0A2H4SKV5_CORMI</name>
<dbReference type="VEuPathDB" id="FungiDB:CCM_00046"/>
<dbReference type="InterPro" id="IPR041627">
    <property type="entry name" value="AAA_lid_6"/>
</dbReference>
<feature type="domain" description="CbbX AAA lid" evidence="2">
    <location>
        <begin position="486"/>
        <end position="533"/>
    </location>
</feature>
<proteinExistence type="predicted"/>
<dbReference type="OrthoDB" id="4866462at2759"/>
<dbReference type="EMBL" id="CP023324">
    <property type="protein sequence ID" value="ATY63735.1"/>
    <property type="molecule type" value="Genomic_DNA"/>
</dbReference>
<evidence type="ECO:0000313" key="4">
    <source>
        <dbReference type="Proteomes" id="UP000323067"/>
    </source>
</evidence>
<sequence length="659" mass="72523">MARDGVRAVRLKRIFNSFLYGKRSVSNTHEAEVFFEAAKVQTSPSSCLEAILASPSGLDVVKSSVRASASLQFVSDHVLPFLQYICQTEAKALCEGMLLHQLMVAAWQPPTAWNAIQKHYVAGSFAEKDAEAFAGLCFEIVTYPGPEFAGITKNIENAINTRPFTKSPGSKTRELGYRIQKALQTRSSSNNVDEVDGPGGRHDNDFTDSRQISIYPSSDELSSTIPPFYRLAVQVSQSDPAQRTARHLDNQFRLLREDMLAELRDDISIATGKQKGKRRSQILKNMVPVGIDTGNEVRARRCALRVSVGPGLERLTKLPVDQRKKFLTENQRFLPHQAFGAVSSNGTIIGFAFAVRNIDDLVRNPPLLSLSFCSSETMEKALSNAIQSQNLEFTLIDTPVFAYEPVLRRLREITELPLDKHLLQMEDDDAEQRWAVLGQSEKHTNGILAATVGKVLVIDEAYGLYGGGAASKGGGGFSDPYKVAVVALDMTERARSRPNFGNAGEVDVLRNGAKARHQTRLTACETLRVSTLEALDFDEDHGRTENAETNVAQLFRDTIGCERIVAMLQGYQQTARTTKNLGLDPKEHVPFNFIFRGPPGTGKTTTARKMGKVFYKICTNGPDTEPIKVLIPTDASKPLQALGMDHIVSDTSTLGGSRE</sequence>
<organism evidence="3 4">
    <name type="scientific">Cordyceps militaris</name>
    <name type="common">Caterpillar fungus</name>
    <name type="synonym">Clavaria militaris</name>
    <dbReference type="NCBI Taxonomy" id="73501"/>
    <lineage>
        <taxon>Eukaryota</taxon>
        <taxon>Fungi</taxon>
        <taxon>Dikarya</taxon>
        <taxon>Ascomycota</taxon>
        <taxon>Pezizomycotina</taxon>
        <taxon>Sordariomycetes</taxon>
        <taxon>Hypocreomycetidae</taxon>
        <taxon>Hypocreales</taxon>
        <taxon>Cordycipitaceae</taxon>
        <taxon>Cordyceps</taxon>
    </lineage>
</organism>
<dbReference type="Gene3D" id="3.40.50.300">
    <property type="entry name" value="P-loop containing nucleotide triphosphate hydrolases"/>
    <property type="match status" value="1"/>
</dbReference>
<dbReference type="InterPro" id="IPR027417">
    <property type="entry name" value="P-loop_NTPase"/>
</dbReference>
<evidence type="ECO:0000256" key="1">
    <source>
        <dbReference type="SAM" id="MobiDB-lite"/>
    </source>
</evidence>
<protein>
    <submittedName>
        <fullName evidence="3">AAA family</fullName>
    </submittedName>
</protein>
<gene>
    <name evidence="3" type="ORF">A9K55_007550</name>
</gene>
<dbReference type="SUPFAM" id="SSF52540">
    <property type="entry name" value="P-loop containing nucleoside triphosphate hydrolases"/>
    <property type="match status" value="1"/>
</dbReference>
<accession>A0A2H4SKV5</accession>
<feature type="compositionally biased region" description="Basic and acidic residues" evidence="1">
    <location>
        <begin position="199"/>
        <end position="208"/>
    </location>
</feature>
<feature type="region of interest" description="Disordered" evidence="1">
    <location>
        <begin position="186"/>
        <end position="209"/>
    </location>
</feature>
<evidence type="ECO:0000313" key="3">
    <source>
        <dbReference type="EMBL" id="ATY63735.1"/>
    </source>
</evidence>
<dbReference type="VEuPathDB" id="FungiDB:A9K55_007550"/>
<dbReference type="Proteomes" id="UP000323067">
    <property type="component" value="Chromosome vii"/>
</dbReference>
<dbReference type="Pfam" id="PF17866">
    <property type="entry name" value="AAA_lid_6"/>
    <property type="match status" value="1"/>
</dbReference>